<reference evidence="5 6" key="1">
    <citation type="journal article" date="2021" name="Microorganisms">
        <title>Acidisoma silvae sp. nov. and Acidisomacellulosilytica sp. nov., Two Acidophilic Bacteria Isolated from Decaying Wood, Hydrolyzing Cellulose and Producing Poly-3-hydroxybutyrate.</title>
        <authorList>
            <person name="Mieszkin S."/>
            <person name="Pouder E."/>
            <person name="Uroz S."/>
            <person name="Simon-Colin C."/>
            <person name="Alain K."/>
        </authorList>
    </citation>
    <scope>NUCLEOTIDE SEQUENCE [LARGE SCALE GENOMIC DNA]</scope>
    <source>
        <strain evidence="5 6">HW T5.17</strain>
    </source>
</reference>
<name>A0A963YYH7_9PROT</name>
<sequence length="366" mass="38547">MADAAPSRSPIRTSLIGYGYVGRTFHAPLLLAVPGLALTVIGSSQTADVVHETAPDTVVIADPVAAATAPDIDLVVIATPNDSHARLAIAALEAGKHVVIDKPFTVSLGEARAVAAAAEKSGRILSVFQNRRFDSDFLTAEAAIAGGRLGRLVQFESRIDRYRPQTQDRWRERPGAGTGLWFDLGSHLADQALKLFGIPDSVDVHTASQRAEGTAPDWFHAVLTYRGLHVILGAGCLVSGGTNRFTLHGTEASFVKSGVDVQETQLRQGMVPGDLDWGIDLDAATLIDGATAEPEIMAAVDGDYRRYYEGVRDAILGSGLNPVPPAEALALMALIEAGEQSAATGRALPLSLTQAEIAAFQAARAI</sequence>
<comment type="caution">
    <text evidence="5">The sequence shown here is derived from an EMBL/GenBank/DDBJ whole genome shotgun (WGS) entry which is preliminary data.</text>
</comment>
<dbReference type="PANTHER" id="PTHR43708:SF5">
    <property type="entry name" value="CONSERVED EXPRESSED OXIDOREDUCTASE (EUROFUNG)-RELATED"/>
    <property type="match status" value="1"/>
</dbReference>
<dbReference type="AlphaFoldDB" id="A0A963YYH7"/>
<keyword evidence="6" id="KW-1185">Reference proteome</keyword>
<dbReference type="InterPro" id="IPR004104">
    <property type="entry name" value="Gfo/Idh/MocA-like_OxRdtase_C"/>
</dbReference>
<dbReference type="InterPro" id="IPR000683">
    <property type="entry name" value="Gfo/Idh/MocA-like_OxRdtase_N"/>
</dbReference>
<evidence type="ECO:0000313" key="6">
    <source>
        <dbReference type="Proteomes" id="UP000721844"/>
    </source>
</evidence>
<dbReference type="InterPro" id="IPR036291">
    <property type="entry name" value="NAD(P)-bd_dom_sf"/>
</dbReference>
<dbReference type="RefSeq" id="WP_227306105.1">
    <property type="nucleotide sequence ID" value="NZ_JAESVA010000002.1"/>
</dbReference>
<dbReference type="Gene3D" id="3.30.360.10">
    <property type="entry name" value="Dihydrodipicolinate Reductase, domain 2"/>
    <property type="match status" value="1"/>
</dbReference>
<dbReference type="Gene3D" id="3.40.50.720">
    <property type="entry name" value="NAD(P)-binding Rossmann-like Domain"/>
    <property type="match status" value="1"/>
</dbReference>
<feature type="domain" description="Gfo/Idh/MocA-like oxidoreductase C-terminal" evidence="4">
    <location>
        <begin position="143"/>
        <end position="349"/>
    </location>
</feature>
<dbReference type="Pfam" id="PF01408">
    <property type="entry name" value="GFO_IDH_MocA"/>
    <property type="match status" value="1"/>
</dbReference>
<gene>
    <name evidence="5" type="ORF">ACELLULO517_04435</name>
</gene>
<evidence type="ECO:0000259" key="3">
    <source>
        <dbReference type="Pfam" id="PF01408"/>
    </source>
</evidence>
<dbReference type="SUPFAM" id="SSF55347">
    <property type="entry name" value="Glyceraldehyde-3-phosphate dehydrogenase-like, C-terminal domain"/>
    <property type="match status" value="1"/>
</dbReference>
<organism evidence="5 6">
    <name type="scientific">Acidisoma cellulosilyticum</name>
    <dbReference type="NCBI Taxonomy" id="2802395"/>
    <lineage>
        <taxon>Bacteria</taxon>
        <taxon>Pseudomonadati</taxon>
        <taxon>Pseudomonadota</taxon>
        <taxon>Alphaproteobacteria</taxon>
        <taxon>Acetobacterales</taxon>
        <taxon>Acidocellaceae</taxon>
        <taxon>Acidisoma</taxon>
    </lineage>
</organism>
<accession>A0A963YYH7</accession>
<protein>
    <submittedName>
        <fullName evidence="5">Oxidoreductase</fullName>
    </submittedName>
</protein>
<evidence type="ECO:0000256" key="1">
    <source>
        <dbReference type="ARBA" id="ARBA00010928"/>
    </source>
</evidence>
<evidence type="ECO:0000259" key="4">
    <source>
        <dbReference type="Pfam" id="PF02894"/>
    </source>
</evidence>
<dbReference type="InterPro" id="IPR051317">
    <property type="entry name" value="Gfo/Idh/MocA_oxidoreduct"/>
</dbReference>
<proteinExistence type="inferred from homology"/>
<dbReference type="PANTHER" id="PTHR43708">
    <property type="entry name" value="CONSERVED EXPRESSED OXIDOREDUCTASE (EUROFUNG)"/>
    <property type="match status" value="1"/>
</dbReference>
<comment type="similarity">
    <text evidence="1">Belongs to the Gfo/Idh/MocA family.</text>
</comment>
<evidence type="ECO:0000313" key="5">
    <source>
        <dbReference type="EMBL" id="MCB8879469.1"/>
    </source>
</evidence>
<dbReference type="EMBL" id="JAESVA010000002">
    <property type="protein sequence ID" value="MCB8879469.1"/>
    <property type="molecule type" value="Genomic_DNA"/>
</dbReference>
<dbReference type="Pfam" id="PF02894">
    <property type="entry name" value="GFO_IDH_MocA_C"/>
    <property type="match status" value="1"/>
</dbReference>
<keyword evidence="2" id="KW-0560">Oxidoreductase</keyword>
<dbReference type="NCBIfam" id="NF008607">
    <property type="entry name" value="PRK11579.1"/>
    <property type="match status" value="1"/>
</dbReference>
<dbReference type="GO" id="GO:0000166">
    <property type="term" value="F:nucleotide binding"/>
    <property type="evidence" value="ECO:0007669"/>
    <property type="project" value="InterPro"/>
</dbReference>
<dbReference type="Proteomes" id="UP000721844">
    <property type="component" value="Unassembled WGS sequence"/>
</dbReference>
<evidence type="ECO:0000256" key="2">
    <source>
        <dbReference type="ARBA" id="ARBA00023002"/>
    </source>
</evidence>
<dbReference type="GO" id="GO:0016491">
    <property type="term" value="F:oxidoreductase activity"/>
    <property type="evidence" value="ECO:0007669"/>
    <property type="project" value="UniProtKB-KW"/>
</dbReference>
<feature type="domain" description="Gfo/Idh/MocA-like oxidoreductase N-terminal" evidence="3">
    <location>
        <begin position="12"/>
        <end position="127"/>
    </location>
</feature>
<dbReference type="SUPFAM" id="SSF51735">
    <property type="entry name" value="NAD(P)-binding Rossmann-fold domains"/>
    <property type="match status" value="1"/>
</dbReference>